<evidence type="ECO:0000259" key="5">
    <source>
        <dbReference type="PROSITE" id="PS50931"/>
    </source>
</evidence>
<dbReference type="InterPro" id="IPR000847">
    <property type="entry name" value="LysR_HTH_N"/>
</dbReference>
<organism evidence="6 8">
    <name type="scientific">Pseudoalteromonas maricaloris</name>
    <dbReference type="NCBI Taxonomy" id="184924"/>
    <lineage>
        <taxon>Bacteria</taxon>
        <taxon>Pseudomonadati</taxon>
        <taxon>Pseudomonadota</taxon>
        <taxon>Gammaproteobacteria</taxon>
        <taxon>Alteromonadales</taxon>
        <taxon>Pseudoalteromonadaceae</taxon>
        <taxon>Pseudoalteromonas</taxon>
    </lineage>
</organism>
<dbReference type="Proteomes" id="UP001304419">
    <property type="component" value="Chromosome 2"/>
</dbReference>
<comment type="similarity">
    <text evidence="1">Belongs to the LysR transcriptional regulatory family.</text>
</comment>
<dbReference type="PANTHER" id="PTHR30126">
    <property type="entry name" value="HTH-TYPE TRANSCRIPTIONAL REGULATOR"/>
    <property type="match status" value="1"/>
</dbReference>
<evidence type="ECO:0000313" key="7">
    <source>
        <dbReference type="EMBL" id="WOX31438.1"/>
    </source>
</evidence>
<dbReference type="Proteomes" id="UP000646877">
    <property type="component" value="Unassembled WGS sequence"/>
</dbReference>
<dbReference type="FunFam" id="1.10.10.10:FF:000001">
    <property type="entry name" value="LysR family transcriptional regulator"/>
    <property type="match status" value="1"/>
</dbReference>
<dbReference type="InterPro" id="IPR005119">
    <property type="entry name" value="LysR_subst-bd"/>
</dbReference>
<feature type="domain" description="HTH lysR-type" evidence="5">
    <location>
        <begin position="1"/>
        <end position="58"/>
    </location>
</feature>
<dbReference type="Pfam" id="PF00126">
    <property type="entry name" value="HTH_1"/>
    <property type="match status" value="1"/>
</dbReference>
<dbReference type="InterPro" id="IPR036388">
    <property type="entry name" value="WH-like_DNA-bd_sf"/>
</dbReference>
<evidence type="ECO:0000313" key="8">
    <source>
        <dbReference type="Proteomes" id="UP000646877"/>
    </source>
</evidence>
<dbReference type="RefSeq" id="WP_010605459.1">
    <property type="nucleotide sequence ID" value="NZ_CBCSDF010000005.1"/>
</dbReference>
<dbReference type="EMBL" id="WEIA01000007">
    <property type="protein sequence ID" value="NLR22128.1"/>
    <property type="molecule type" value="Genomic_DNA"/>
</dbReference>
<sequence length="304" mass="34742">MKISDLAAFCTVVEAPSLTEAANKLHKTQPAVSQSIKRLEQSLGFALFEREKYRNVLTEQGRRFYFEAEKLLNHHRDLSLLATEFAAGNEPSFNICYEPIVYQNQIDQVLGNAFIKFPATEMNISSGKRFFALEQVTQGIANLGIGPWFDLFHSTGDLESMPIGHVKLGLVSLTGYMPPELSFSELAQYPSLAMKESKFKFDSERLAYRNSNNVMKLDDALAIKRYLLQGMGYALIGLDLCREELESGVLQQVRVFDRKDEFEAEIHAYRLHISHHGPVARYFWDKLKELNIQYEKQQSSARTR</sequence>
<evidence type="ECO:0000313" key="9">
    <source>
        <dbReference type="Proteomes" id="UP001304419"/>
    </source>
</evidence>
<dbReference type="AlphaFoldDB" id="A0A8I2H312"/>
<dbReference type="PROSITE" id="PS50931">
    <property type="entry name" value="HTH_LYSR"/>
    <property type="match status" value="1"/>
</dbReference>
<keyword evidence="4" id="KW-0804">Transcription</keyword>
<evidence type="ECO:0000256" key="3">
    <source>
        <dbReference type="ARBA" id="ARBA00023125"/>
    </source>
</evidence>
<evidence type="ECO:0000256" key="2">
    <source>
        <dbReference type="ARBA" id="ARBA00023015"/>
    </source>
</evidence>
<accession>A0A8I2H312</accession>
<dbReference type="PRINTS" id="PR00039">
    <property type="entry name" value="HTHLYSR"/>
</dbReference>
<reference evidence="7 9" key="2">
    <citation type="submission" date="2023-10" db="EMBL/GenBank/DDBJ databases">
        <title>To unveil natural product biosynthetic capacity in Pseudoalteromonas.</title>
        <authorList>
            <person name="Wang J."/>
        </authorList>
    </citation>
    <scope>NUCLEOTIDE SEQUENCE [LARGE SCALE GENOMIC DNA]</scope>
    <source>
        <strain evidence="7 9">DSM 15914</strain>
    </source>
</reference>
<dbReference type="Gene3D" id="3.40.190.290">
    <property type="match status" value="1"/>
</dbReference>
<keyword evidence="2" id="KW-0805">Transcription regulation</keyword>
<keyword evidence="9" id="KW-1185">Reference proteome</keyword>
<dbReference type="Pfam" id="PF03466">
    <property type="entry name" value="LysR_substrate"/>
    <property type="match status" value="1"/>
</dbReference>
<dbReference type="EMBL" id="CP137579">
    <property type="protein sequence ID" value="WOX31438.1"/>
    <property type="molecule type" value="Genomic_DNA"/>
</dbReference>
<dbReference type="InterPro" id="IPR036390">
    <property type="entry name" value="WH_DNA-bd_sf"/>
</dbReference>
<proteinExistence type="inferred from homology"/>
<reference evidence="6" key="1">
    <citation type="submission" date="2019-10" db="EMBL/GenBank/DDBJ databases">
        <authorList>
            <person name="Paulsen S."/>
        </authorList>
    </citation>
    <scope>NUCLEOTIDE SEQUENCE</scope>
    <source>
        <strain evidence="6">LMG 19692</strain>
    </source>
</reference>
<evidence type="ECO:0000256" key="1">
    <source>
        <dbReference type="ARBA" id="ARBA00009437"/>
    </source>
</evidence>
<dbReference type="GeneID" id="98338180"/>
<dbReference type="Gene3D" id="1.10.10.10">
    <property type="entry name" value="Winged helix-like DNA-binding domain superfamily/Winged helix DNA-binding domain"/>
    <property type="match status" value="1"/>
</dbReference>
<evidence type="ECO:0000256" key="4">
    <source>
        <dbReference type="ARBA" id="ARBA00023163"/>
    </source>
</evidence>
<keyword evidence="3" id="KW-0238">DNA-binding</keyword>
<dbReference type="SUPFAM" id="SSF53850">
    <property type="entry name" value="Periplasmic binding protein-like II"/>
    <property type="match status" value="1"/>
</dbReference>
<dbReference type="GO" id="GO:0000976">
    <property type="term" value="F:transcription cis-regulatory region binding"/>
    <property type="evidence" value="ECO:0007669"/>
    <property type="project" value="TreeGrafter"/>
</dbReference>
<protein>
    <submittedName>
        <fullName evidence="6">LysR family transcriptional regulator</fullName>
    </submittedName>
</protein>
<name>A0A8I2H312_9GAMM</name>
<dbReference type="PANTHER" id="PTHR30126:SF22">
    <property type="entry name" value="HTH-TYPE TRANSCRIPTIONAL REGULATOR YHAJ-RELATED"/>
    <property type="match status" value="1"/>
</dbReference>
<evidence type="ECO:0000313" key="6">
    <source>
        <dbReference type="EMBL" id="NLR22128.1"/>
    </source>
</evidence>
<dbReference type="GO" id="GO:0003700">
    <property type="term" value="F:DNA-binding transcription factor activity"/>
    <property type="evidence" value="ECO:0007669"/>
    <property type="project" value="InterPro"/>
</dbReference>
<dbReference type="SUPFAM" id="SSF46785">
    <property type="entry name" value="Winged helix' DNA-binding domain"/>
    <property type="match status" value="1"/>
</dbReference>
<gene>
    <name evidence="6" type="ORF">F9Y85_12500</name>
    <name evidence="7" type="ORF">R5H13_21085</name>
</gene>